<dbReference type="EMBL" id="MDEN01000063">
    <property type="protein sequence ID" value="OCX19550.1"/>
    <property type="molecule type" value="Genomic_DNA"/>
</dbReference>
<evidence type="ECO:0000313" key="2">
    <source>
        <dbReference type="Proteomes" id="UP000095143"/>
    </source>
</evidence>
<dbReference type="Proteomes" id="UP000095143">
    <property type="component" value="Unassembled WGS sequence"/>
</dbReference>
<dbReference type="AlphaFoldDB" id="A0A1C2DXQ6"/>
<sequence>MARGHVMNVKKRKAKIREMTEFSAEAHRRAAEYAQAQLHFLRLALEIGRDLGPTGPMAGFRG</sequence>
<evidence type="ECO:0000313" key="1">
    <source>
        <dbReference type="EMBL" id="OCX19550.1"/>
    </source>
</evidence>
<reference evidence="1 2" key="1">
    <citation type="submission" date="2016-08" db="EMBL/GenBank/DDBJ databases">
        <title>Whole genome sequence of Pseudomonas graminis strain UASWS1507, a potential biological control agent for agriculture.</title>
        <authorList>
            <person name="Crovadore J."/>
            <person name="Calmin G."/>
            <person name="Chablais R."/>
            <person name="Cochard B."/>
            <person name="Lefort F."/>
        </authorList>
    </citation>
    <scope>NUCLEOTIDE SEQUENCE [LARGE SCALE GENOMIC DNA]</scope>
    <source>
        <strain evidence="1 2">UASWS1507</strain>
    </source>
</reference>
<protein>
    <submittedName>
        <fullName evidence="1">Uncharacterized protein</fullName>
    </submittedName>
</protein>
<organism evidence="1 2">
    <name type="scientific">Pseudomonas graminis</name>
    <dbReference type="NCBI Taxonomy" id="158627"/>
    <lineage>
        <taxon>Bacteria</taxon>
        <taxon>Pseudomonadati</taxon>
        <taxon>Pseudomonadota</taxon>
        <taxon>Gammaproteobacteria</taxon>
        <taxon>Pseudomonadales</taxon>
        <taxon>Pseudomonadaceae</taxon>
        <taxon>Pseudomonas</taxon>
    </lineage>
</organism>
<name>A0A1C2DXQ6_9PSED</name>
<gene>
    <name evidence="1" type="ORF">BBI10_14205</name>
</gene>
<accession>A0A1C2DXQ6</accession>
<comment type="caution">
    <text evidence="1">The sequence shown here is derived from an EMBL/GenBank/DDBJ whole genome shotgun (WGS) entry which is preliminary data.</text>
</comment>
<proteinExistence type="predicted"/>